<dbReference type="SUPFAM" id="SSF56219">
    <property type="entry name" value="DNase I-like"/>
    <property type="match status" value="1"/>
</dbReference>
<evidence type="ECO:0000313" key="3">
    <source>
        <dbReference type="Proteomes" id="UP000288805"/>
    </source>
</evidence>
<name>A0A438JH60_VITVI</name>
<proteinExistence type="predicted"/>
<dbReference type="EMBL" id="QGNW01000042">
    <property type="protein sequence ID" value="RVX08279.1"/>
    <property type="molecule type" value="Genomic_DNA"/>
</dbReference>
<dbReference type="Proteomes" id="UP000288805">
    <property type="component" value="Unassembled WGS sequence"/>
</dbReference>
<feature type="region of interest" description="Disordered" evidence="1">
    <location>
        <begin position="204"/>
        <end position="240"/>
    </location>
</feature>
<sequence>MRDLEAKRFCLIFPKGKGLVGGWFLLAQKLRALEVSTPTLSKGDLGTSNSENDGYSVKRKEKGNRVYAAVARVKTEELGDSLWEKEFLLHKWGPKVGCFRNGSHAKEVWVKVIGLPLHLWSREVFKSIGERCGSFIVVDEETTFFSQLQWACILVRAFGKNRLGSLQVVARFAWYKDEERENMDEGRGDARVEGKLPSVAKLDSTACGLGPRKAKGPRSVSPGEAGLGDSSSGPPRPTFNKVATCLLGNPSLARAPSVPARGVGGMDLEFLAFEVAIVRELLSGRLMVTDEALMEEASMYSANPKTSFSLGLRGSSSSSPISGHVEVSEPSWGLVDVVKVNELTLVLVGSEFASPIEKMIDCYLQEGGRDEGWSSSCLAMFSRCLGMPMEGFDEKILYLLRRMKGRIDQKGKEGMSRKTSLKSSKSSRELKKLKWTETKIKEITTGLVHSLGVGRHLDWRAVNSKGATGGILVFWDNILVFTGVYGSVCNRDREDFWEELGSIKVLWSDPWCVGGDFNLVRFLEEHSKGGGLTASMRRFSEVVDDLELRDFPLMGGPFTWRGGFNNPTQSRLDRFLVTNNCDSLLNGTVQGILPRLVSDHFPVLLKGGGLKRGPSPFKFENM</sequence>
<evidence type="ECO:0000313" key="2">
    <source>
        <dbReference type="EMBL" id="RVX08279.1"/>
    </source>
</evidence>
<evidence type="ECO:0000256" key="1">
    <source>
        <dbReference type="SAM" id="MobiDB-lite"/>
    </source>
</evidence>
<reference evidence="2 3" key="1">
    <citation type="journal article" date="2018" name="PLoS Genet.">
        <title>Population sequencing reveals clonal diversity and ancestral inbreeding in the grapevine cultivar Chardonnay.</title>
        <authorList>
            <person name="Roach M.J."/>
            <person name="Johnson D.L."/>
            <person name="Bohlmann J."/>
            <person name="van Vuuren H.J."/>
            <person name="Jones S.J."/>
            <person name="Pretorius I.S."/>
            <person name="Schmidt S.A."/>
            <person name="Borneman A.R."/>
        </authorList>
    </citation>
    <scope>NUCLEOTIDE SEQUENCE [LARGE SCALE GENOMIC DNA]</scope>
    <source>
        <strain evidence="3">cv. Chardonnay</strain>
        <tissue evidence="2">Leaf</tissue>
    </source>
</reference>
<dbReference type="PANTHER" id="PTHR33710:SF71">
    <property type="entry name" value="ENDONUCLEASE_EXONUCLEASE_PHOSPHATASE DOMAIN-CONTAINING PROTEIN"/>
    <property type="match status" value="1"/>
</dbReference>
<comment type="caution">
    <text evidence="2">The sequence shown here is derived from an EMBL/GenBank/DDBJ whole genome shotgun (WGS) entry which is preliminary data.</text>
</comment>
<accession>A0A438JH60</accession>
<protein>
    <submittedName>
        <fullName evidence="2">Uncharacterized protein</fullName>
    </submittedName>
</protein>
<dbReference type="AlphaFoldDB" id="A0A438JH60"/>
<dbReference type="Gene3D" id="3.60.10.10">
    <property type="entry name" value="Endonuclease/exonuclease/phosphatase"/>
    <property type="match status" value="1"/>
</dbReference>
<organism evidence="2 3">
    <name type="scientific">Vitis vinifera</name>
    <name type="common">Grape</name>
    <dbReference type="NCBI Taxonomy" id="29760"/>
    <lineage>
        <taxon>Eukaryota</taxon>
        <taxon>Viridiplantae</taxon>
        <taxon>Streptophyta</taxon>
        <taxon>Embryophyta</taxon>
        <taxon>Tracheophyta</taxon>
        <taxon>Spermatophyta</taxon>
        <taxon>Magnoliopsida</taxon>
        <taxon>eudicotyledons</taxon>
        <taxon>Gunneridae</taxon>
        <taxon>Pentapetalae</taxon>
        <taxon>rosids</taxon>
        <taxon>Vitales</taxon>
        <taxon>Vitaceae</taxon>
        <taxon>Viteae</taxon>
        <taxon>Vitis</taxon>
    </lineage>
</organism>
<gene>
    <name evidence="2" type="ORF">CK203_017626</name>
</gene>
<dbReference type="InterPro" id="IPR036691">
    <property type="entry name" value="Endo/exonu/phosph_ase_sf"/>
</dbReference>
<dbReference type="PANTHER" id="PTHR33710">
    <property type="entry name" value="BNAC02G09200D PROTEIN"/>
    <property type="match status" value="1"/>
</dbReference>